<keyword evidence="1" id="KW-1133">Transmembrane helix</keyword>
<keyword evidence="1" id="KW-0812">Transmembrane</keyword>
<keyword evidence="3" id="KW-1185">Reference proteome</keyword>
<evidence type="ECO:0000256" key="1">
    <source>
        <dbReference type="SAM" id="Phobius"/>
    </source>
</evidence>
<dbReference type="AlphaFoldDB" id="A0A562LB54"/>
<keyword evidence="1" id="KW-0472">Membrane</keyword>
<evidence type="ECO:0000313" key="3">
    <source>
        <dbReference type="Proteomes" id="UP000315167"/>
    </source>
</evidence>
<evidence type="ECO:0000313" key="2">
    <source>
        <dbReference type="EMBL" id="TWI04838.1"/>
    </source>
</evidence>
<comment type="caution">
    <text evidence="2">The sequence shown here is derived from an EMBL/GenBank/DDBJ whole genome shotgun (WGS) entry which is preliminary data.</text>
</comment>
<reference evidence="2 3" key="1">
    <citation type="journal article" date="2015" name="Stand. Genomic Sci.">
        <title>Genomic Encyclopedia of Bacterial and Archaeal Type Strains, Phase III: the genomes of soil and plant-associated and newly described type strains.</title>
        <authorList>
            <person name="Whitman W.B."/>
            <person name="Woyke T."/>
            <person name="Klenk H.P."/>
            <person name="Zhou Y."/>
            <person name="Lilburn T.G."/>
            <person name="Beck B.J."/>
            <person name="De Vos P."/>
            <person name="Vandamme P."/>
            <person name="Eisen J.A."/>
            <person name="Garrity G."/>
            <person name="Hugenholtz P."/>
            <person name="Kyrpides N.C."/>
        </authorList>
    </citation>
    <scope>NUCLEOTIDE SEQUENCE [LARGE SCALE GENOMIC DNA]</scope>
    <source>
        <strain evidence="2 3">CGMCC 1.10821</strain>
    </source>
</reference>
<evidence type="ECO:0008006" key="4">
    <source>
        <dbReference type="Google" id="ProtNLM"/>
    </source>
</evidence>
<name>A0A562LB54_9GAMM</name>
<gene>
    <name evidence="2" type="ORF">IP90_00976</name>
</gene>
<dbReference type="Proteomes" id="UP000315167">
    <property type="component" value="Unassembled WGS sequence"/>
</dbReference>
<feature type="transmembrane region" description="Helical" evidence="1">
    <location>
        <begin position="17"/>
        <end position="37"/>
    </location>
</feature>
<accession>A0A562LB54</accession>
<sequence length="67" mass="7426">MTSQKTAIASTRAKADLAILLFLNFGSVALLFIPAWLIEPWSLFLLGSVVTQLVHTGASLREKWREP</sequence>
<organism evidence="2 3">
    <name type="scientific">Luteimonas cucumeris</name>
    <dbReference type="NCBI Taxonomy" id="985012"/>
    <lineage>
        <taxon>Bacteria</taxon>
        <taxon>Pseudomonadati</taxon>
        <taxon>Pseudomonadota</taxon>
        <taxon>Gammaproteobacteria</taxon>
        <taxon>Lysobacterales</taxon>
        <taxon>Lysobacteraceae</taxon>
        <taxon>Luteimonas</taxon>
    </lineage>
</organism>
<protein>
    <recommendedName>
        <fullName evidence="4">2TM domain-containing protein</fullName>
    </recommendedName>
</protein>
<proteinExistence type="predicted"/>
<dbReference type="EMBL" id="VLKN01000002">
    <property type="protein sequence ID" value="TWI04838.1"/>
    <property type="molecule type" value="Genomic_DNA"/>
</dbReference>